<evidence type="ECO:0000256" key="5">
    <source>
        <dbReference type="PROSITE-ProRule" id="PRU00042"/>
    </source>
</evidence>
<feature type="domain" description="C2H2-type" evidence="6">
    <location>
        <begin position="330"/>
        <end position="357"/>
    </location>
</feature>
<accession>A0A8R2D1L3</accession>
<evidence type="ECO:0000256" key="3">
    <source>
        <dbReference type="ARBA" id="ARBA00022771"/>
    </source>
</evidence>
<dbReference type="EnsemblMetazoa" id="XM_016801323.2">
    <property type="protein sequence ID" value="XP_016656812.1"/>
    <property type="gene ID" value="LOC100168107"/>
</dbReference>
<feature type="domain" description="C2H2-type" evidence="6">
    <location>
        <begin position="264"/>
        <end position="291"/>
    </location>
</feature>
<name>A0A8R2D1L3_ACYPI</name>
<dbReference type="PROSITE" id="PS00028">
    <property type="entry name" value="ZINC_FINGER_C2H2_1"/>
    <property type="match status" value="5"/>
</dbReference>
<dbReference type="GO" id="GO:0005634">
    <property type="term" value="C:nucleus"/>
    <property type="evidence" value="ECO:0007669"/>
    <property type="project" value="UniProtKB-ARBA"/>
</dbReference>
<dbReference type="GO" id="GO:0008270">
    <property type="term" value="F:zinc ion binding"/>
    <property type="evidence" value="ECO:0007669"/>
    <property type="project" value="UniProtKB-KW"/>
</dbReference>
<keyword evidence="1" id="KW-0479">Metal-binding</keyword>
<sequence>MDKSNYSLPLIILNNKQLLLNCTVVPENLIQNNDSNTMDIDSNVKLHSDYAPEKNNIPSLKKNQKKKGRIRFKCLHCEYLTFRKQNLIVHLREKHETRKQLETKVNNGTSNTTRTIEVFSCTLCKMTFNTLDKCKEHMAQHLINTHKNNQNKQQKHGCKSIQLSKNNLEDIEYVSKCVHCKRKFRSENSKSLHSLCHQNDCKDYKCSEKNCDFITPRWNACRIHLWKVHKIDIDMFNCQVCKKYTTTTYHNLVNHVSMKHNKTLSCVDCGAEFQDSTMLQNHRVFHSKAKSVNKERWYMEKTCVICNMVLANSKSLKLHTKNVHLKLKPYVCQVCNHGSATKYMMQVHMRQHTGEKPFNCDAPDCNFKTGNKQNYLIKKKYLFGKCIGDHNSLRRHKLRHSNERPYKCTHCDYKCIQVTALKSHITNNHRDKMDNSYYSCNRCTFGTVSLKRYNDHVSGHETQVQNGLEPSPVKCQEAKAEMTDDDDTAQGYVDDTGGITISESVGCAVLNLDDNAIMLT</sequence>
<dbReference type="GeneID" id="100168107"/>
<keyword evidence="3 5" id="KW-0863">Zinc-finger</keyword>
<dbReference type="InterPro" id="IPR036236">
    <property type="entry name" value="Znf_C2H2_sf"/>
</dbReference>
<dbReference type="SMART" id="SM00355">
    <property type="entry name" value="ZnF_C2H2"/>
    <property type="match status" value="10"/>
</dbReference>
<evidence type="ECO:0000256" key="2">
    <source>
        <dbReference type="ARBA" id="ARBA00022737"/>
    </source>
</evidence>
<dbReference type="PANTHER" id="PTHR24379:SF121">
    <property type="entry name" value="C2H2-TYPE DOMAIN-CONTAINING PROTEIN"/>
    <property type="match status" value="1"/>
</dbReference>
<dbReference type="Gene3D" id="3.30.160.60">
    <property type="entry name" value="Classic Zinc Finger"/>
    <property type="match status" value="5"/>
</dbReference>
<keyword evidence="2" id="KW-0677">Repeat</keyword>
<reference evidence="7" key="2">
    <citation type="submission" date="2022-06" db="UniProtKB">
        <authorList>
            <consortium name="EnsemblMetazoa"/>
        </authorList>
    </citation>
    <scope>IDENTIFICATION</scope>
</reference>
<reference evidence="8" key="1">
    <citation type="submission" date="2010-06" db="EMBL/GenBank/DDBJ databases">
        <authorList>
            <person name="Jiang H."/>
            <person name="Abraham K."/>
            <person name="Ali S."/>
            <person name="Alsbrooks S.L."/>
            <person name="Anim B.N."/>
            <person name="Anosike U.S."/>
            <person name="Attaway T."/>
            <person name="Bandaranaike D.P."/>
            <person name="Battles P.K."/>
            <person name="Bell S.N."/>
            <person name="Bell A.V."/>
            <person name="Beltran B."/>
            <person name="Bickham C."/>
            <person name="Bustamante Y."/>
            <person name="Caleb T."/>
            <person name="Canada A."/>
            <person name="Cardenas V."/>
            <person name="Carter K."/>
            <person name="Chacko J."/>
            <person name="Chandrabose M.N."/>
            <person name="Chavez D."/>
            <person name="Chavez A."/>
            <person name="Chen L."/>
            <person name="Chu H.-S."/>
            <person name="Claassen K.J."/>
            <person name="Cockrell R."/>
            <person name="Collins M."/>
            <person name="Cooper J.A."/>
            <person name="Cree A."/>
            <person name="Curry S.M."/>
            <person name="Da Y."/>
            <person name="Dao M.D."/>
            <person name="Das B."/>
            <person name="Davila M.-L."/>
            <person name="Davy-Carroll L."/>
            <person name="Denson S."/>
            <person name="Dinh H."/>
            <person name="Ebong V.E."/>
            <person name="Edwards J.R."/>
            <person name="Egan A."/>
            <person name="El-Daye J."/>
            <person name="Escobedo L."/>
            <person name="Fernandez S."/>
            <person name="Fernando P.R."/>
            <person name="Flagg N."/>
            <person name="Forbes L.D."/>
            <person name="Fowler R.G."/>
            <person name="Fu Q."/>
            <person name="Gabisi R.A."/>
            <person name="Ganer J."/>
            <person name="Garbino Pronczuk A."/>
            <person name="Garcia R.M."/>
            <person name="Garner T."/>
            <person name="Garrett T.E."/>
            <person name="Gonzalez D.A."/>
            <person name="Hamid H."/>
            <person name="Hawkins E.S."/>
            <person name="Hirani K."/>
            <person name="Hogues M.E."/>
            <person name="Hollins B."/>
            <person name="Hsiao C.-H."/>
            <person name="Jabil R."/>
            <person name="James M.L."/>
            <person name="Jhangiani S.N."/>
            <person name="Johnson B."/>
            <person name="Johnson Q."/>
            <person name="Joshi V."/>
            <person name="Kalu J.B."/>
            <person name="Kam C."/>
            <person name="Kashfia A."/>
            <person name="Keebler J."/>
            <person name="Kisamo H."/>
            <person name="Kovar C.L."/>
            <person name="Lago L.A."/>
            <person name="Lai C.-Y."/>
            <person name="Laidlaw J."/>
            <person name="Lara F."/>
            <person name="Le T.-K."/>
            <person name="Lee S.L."/>
            <person name="Legall F.H."/>
            <person name="Lemon S.J."/>
            <person name="Lewis L.R."/>
            <person name="Li B."/>
            <person name="Liu Y."/>
            <person name="Liu Y.-S."/>
            <person name="Lopez J."/>
            <person name="Lozado R.J."/>
            <person name="Lu J."/>
            <person name="Madu R.C."/>
            <person name="Maheshwari M."/>
            <person name="Maheshwari R."/>
            <person name="Malloy K."/>
            <person name="Martinez E."/>
            <person name="Mathew T."/>
            <person name="Mercado I.C."/>
            <person name="Mercado C."/>
            <person name="Meyer B."/>
            <person name="Montgomery K."/>
            <person name="Morgan M.B."/>
            <person name="Munidasa M."/>
            <person name="Nazareth L.V."/>
            <person name="Nelson J."/>
            <person name="Ng B.M."/>
            <person name="Nguyen N.B."/>
            <person name="Nguyen P.Q."/>
            <person name="Nguyen T."/>
            <person name="Obregon M."/>
            <person name="Okwuonu G.O."/>
            <person name="Onwere C.G."/>
            <person name="Orozco G."/>
            <person name="Parra A."/>
            <person name="Patel S."/>
            <person name="Patil S."/>
            <person name="Perez A."/>
            <person name="Perez Y."/>
            <person name="Pham C."/>
            <person name="Primus E.L."/>
            <person name="Pu L.-L."/>
            <person name="Puazo M."/>
            <person name="Qin X."/>
            <person name="Quiroz J.B."/>
            <person name="Reese J."/>
            <person name="Richards S."/>
            <person name="Rives C.M."/>
            <person name="Robberts R."/>
            <person name="Ruiz S.J."/>
            <person name="Ruiz M.J."/>
            <person name="Santibanez J."/>
            <person name="Schneider B.W."/>
            <person name="Sisson I."/>
            <person name="Smith M."/>
            <person name="Sodergren E."/>
            <person name="Song X.-Z."/>
            <person name="Song B.B."/>
            <person name="Summersgill H."/>
            <person name="Thelus R."/>
            <person name="Thornton R.D."/>
            <person name="Trejos Z.Y."/>
            <person name="Usmani K."/>
            <person name="Vattathil S."/>
            <person name="Villasana D."/>
            <person name="Walker D.L."/>
            <person name="Wang S."/>
            <person name="Wang K."/>
            <person name="White C.S."/>
            <person name="Williams A.C."/>
            <person name="Williamson J."/>
            <person name="Wilson K."/>
            <person name="Woghiren I.O."/>
            <person name="Woodworth J.R."/>
            <person name="Worley K.C."/>
            <person name="Wright R.A."/>
            <person name="Wu W."/>
            <person name="Young L."/>
            <person name="Zhang L."/>
            <person name="Zhang J."/>
            <person name="Zhu Y."/>
            <person name="Muzny D.M."/>
            <person name="Weinstock G."/>
            <person name="Gibbs R.A."/>
        </authorList>
    </citation>
    <scope>NUCLEOTIDE SEQUENCE [LARGE SCALE GENOMIC DNA]</scope>
    <source>
        <strain evidence="8">LSR1</strain>
    </source>
</reference>
<evidence type="ECO:0000256" key="1">
    <source>
        <dbReference type="ARBA" id="ARBA00022723"/>
    </source>
</evidence>
<dbReference type="FunFam" id="3.30.160.60:FF:000446">
    <property type="entry name" value="Zinc finger protein"/>
    <property type="match status" value="1"/>
</dbReference>
<keyword evidence="4" id="KW-0862">Zinc</keyword>
<feature type="domain" description="C2H2-type" evidence="6">
    <location>
        <begin position="72"/>
        <end position="100"/>
    </location>
</feature>
<dbReference type="InterPro" id="IPR013087">
    <property type="entry name" value="Znf_C2H2_type"/>
</dbReference>
<evidence type="ECO:0000313" key="8">
    <source>
        <dbReference type="Proteomes" id="UP000007819"/>
    </source>
</evidence>
<dbReference type="PANTHER" id="PTHR24379">
    <property type="entry name" value="KRAB AND ZINC FINGER DOMAIN-CONTAINING"/>
    <property type="match status" value="1"/>
</dbReference>
<proteinExistence type="predicted"/>
<organism evidence="7 8">
    <name type="scientific">Acyrthosiphon pisum</name>
    <name type="common">Pea aphid</name>
    <dbReference type="NCBI Taxonomy" id="7029"/>
    <lineage>
        <taxon>Eukaryota</taxon>
        <taxon>Metazoa</taxon>
        <taxon>Ecdysozoa</taxon>
        <taxon>Arthropoda</taxon>
        <taxon>Hexapoda</taxon>
        <taxon>Insecta</taxon>
        <taxon>Pterygota</taxon>
        <taxon>Neoptera</taxon>
        <taxon>Paraneoptera</taxon>
        <taxon>Hemiptera</taxon>
        <taxon>Sternorrhyncha</taxon>
        <taxon>Aphidomorpha</taxon>
        <taxon>Aphidoidea</taxon>
        <taxon>Aphididae</taxon>
        <taxon>Macrosiphini</taxon>
        <taxon>Acyrthosiphon</taxon>
    </lineage>
</organism>
<evidence type="ECO:0000313" key="7">
    <source>
        <dbReference type="EnsemblMetazoa" id="XP_016656812.1"/>
    </source>
</evidence>
<dbReference type="OrthoDB" id="6077919at2759"/>
<protein>
    <recommendedName>
        <fullName evidence="6">C2H2-type domain-containing protein</fullName>
    </recommendedName>
</protein>
<feature type="domain" description="C2H2-type" evidence="6">
    <location>
        <begin position="301"/>
        <end position="329"/>
    </location>
</feature>
<evidence type="ECO:0000256" key="4">
    <source>
        <dbReference type="ARBA" id="ARBA00022833"/>
    </source>
</evidence>
<dbReference type="SUPFAM" id="SSF57667">
    <property type="entry name" value="beta-beta-alpha zinc fingers"/>
    <property type="match status" value="2"/>
</dbReference>
<dbReference type="PROSITE" id="PS50157">
    <property type="entry name" value="ZINC_FINGER_C2H2_2"/>
    <property type="match status" value="4"/>
</dbReference>
<keyword evidence="8" id="KW-1185">Reference proteome</keyword>
<dbReference type="Proteomes" id="UP000007819">
    <property type="component" value="Chromosome A1"/>
</dbReference>
<evidence type="ECO:0000259" key="6">
    <source>
        <dbReference type="PROSITE" id="PS50157"/>
    </source>
</evidence>
<dbReference type="RefSeq" id="XP_016656812.1">
    <property type="nucleotide sequence ID" value="XM_016801323.1"/>
</dbReference>
<dbReference type="AlphaFoldDB" id="A0A8R2D1L3"/>